<keyword evidence="1" id="KW-0472">Membrane</keyword>
<accession>A0ABY0GWP1</accession>
<proteinExistence type="predicted"/>
<gene>
    <name evidence="2" type="ORF">DL762_008652</name>
</gene>
<keyword evidence="1" id="KW-0812">Transmembrane</keyword>
<evidence type="ECO:0000256" key="1">
    <source>
        <dbReference type="SAM" id="Phobius"/>
    </source>
</evidence>
<organism evidence="2 3">
    <name type="scientific">Monosporascus cannonballus</name>
    <dbReference type="NCBI Taxonomy" id="155416"/>
    <lineage>
        <taxon>Eukaryota</taxon>
        <taxon>Fungi</taxon>
        <taxon>Dikarya</taxon>
        <taxon>Ascomycota</taxon>
        <taxon>Pezizomycotina</taxon>
        <taxon>Sordariomycetes</taxon>
        <taxon>Xylariomycetidae</taxon>
        <taxon>Xylariales</taxon>
        <taxon>Xylariales incertae sedis</taxon>
        <taxon>Monosporascus</taxon>
    </lineage>
</organism>
<sequence>MRRISFWSRGCRQTRTVLSIWSPKRKYLALSCALLYTWFNGMALSGVYSVLVPLSEALSVTEADLNAGTGYVTTAELLVTLYRDVFSSTYISCMIGVKVASVFTGVFSDHFTIQPARRSNGILEAEHRLCLSAVSTLVIPSSVILWGVGTAHQIYWFRLGLYSENIEKRNLSCQGSDFTLRLFKEHGTVEDPEPLFVLSRNNTAFTLFTLQTI</sequence>
<keyword evidence="3" id="KW-1185">Reference proteome</keyword>
<dbReference type="EMBL" id="QJNS01000376">
    <property type="protein sequence ID" value="RYO78568.1"/>
    <property type="molecule type" value="Genomic_DNA"/>
</dbReference>
<feature type="transmembrane region" description="Helical" evidence="1">
    <location>
        <begin position="129"/>
        <end position="149"/>
    </location>
</feature>
<protein>
    <recommendedName>
        <fullName evidence="4">Autophagy-related protein</fullName>
    </recommendedName>
</protein>
<evidence type="ECO:0000313" key="3">
    <source>
        <dbReference type="Proteomes" id="UP000294003"/>
    </source>
</evidence>
<evidence type="ECO:0008006" key="4">
    <source>
        <dbReference type="Google" id="ProtNLM"/>
    </source>
</evidence>
<name>A0ABY0GWP1_9PEZI</name>
<comment type="caution">
    <text evidence="2">The sequence shown here is derived from an EMBL/GenBank/DDBJ whole genome shotgun (WGS) entry which is preliminary data.</text>
</comment>
<feature type="transmembrane region" description="Helical" evidence="1">
    <location>
        <begin position="89"/>
        <end position="108"/>
    </location>
</feature>
<keyword evidence="1" id="KW-1133">Transmembrane helix</keyword>
<dbReference type="Proteomes" id="UP000294003">
    <property type="component" value="Unassembled WGS sequence"/>
</dbReference>
<reference evidence="2 3" key="1">
    <citation type="submission" date="2018-06" db="EMBL/GenBank/DDBJ databases">
        <title>Complete Genomes of Monosporascus.</title>
        <authorList>
            <person name="Robinson A.J."/>
            <person name="Natvig D.O."/>
        </authorList>
    </citation>
    <scope>NUCLEOTIDE SEQUENCE [LARGE SCALE GENOMIC DNA]</scope>
    <source>
        <strain evidence="2 3">CBS 609.92</strain>
    </source>
</reference>
<evidence type="ECO:0000313" key="2">
    <source>
        <dbReference type="EMBL" id="RYO78568.1"/>
    </source>
</evidence>